<dbReference type="CDD" id="cd17039">
    <property type="entry name" value="Ubl_ubiquitin_like"/>
    <property type="match status" value="1"/>
</dbReference>
<dbReference type="Pfam" id="PF00240">
    <property type="entry name" value="ubiquitin"/>
    <property type="match status" value="1"/>
</dbReference>
<sequence length="114" mass="13048">MASAACLPTPQDSMHLKIKRRGYTVFMLCYPEQNVIDVRSKISLMFDRPLETFRLMYKGMILSDDATIRAQQIASNDIIHLVYKAENSDQFEKEEHEDLDRLAAEHDAKAKSAA</sequence>
<evidence type="ECO:0000259" key="2">
    <source>
        <dbReference type="PROSITE" id="PS50053"/>
    </source>
</evidence>
<organism evidence="3">
    <name type="scientific">Zooxanthella nutricula</name>
    <dbReference type="NCBI Taxonomy" id="1333877"/>
    <lineage>
        <taxon>Eukaryota</taxon>
        <taxon>Sar</taxon>
        <taxon>Alveolata</taxon>
        <taxon>Dinophyceae</taxon>
        <taxon>Peridiniales</taxon>
        <taxon>Peridiniales incertae sedis</taxon>
        <taxon>Zooxanthella</taxon>
    </lineage>
</organism>
<accession>A0A7S2KJV3</accession>
<dbReference type="Gene3D" id="3.10.20.90">
    <property type="entry name" value="Phosphatidylinositol 3-kinase Catalytic Subunit, Chain A, domain 1"/>
    <property type="match status" value="1"/>
</dbReference>
<dbReference type="AlphaFoldDB" id="A0A7S2KJV3"/>
<reference evidence="3" key="1">
    <citation type="submission" date="2021-01" db="EMBL/GenBank/DDBJ databases">
        <authorList>
            <person name="Corre E."/>
            <person name="Pelletier E."/>
            <person name="Niang G."/>
            <person name="Scheremetjew M."/>
            <person name="Finn R."/>
            <person name="Kale V."/>
            <person name="Holt S."/>
            <person name="Cochrane G."/>
            <person name="Meng A."/>
            <person name="Brown T."/>
            <person name="Cohen L."/>
        </authorList>
    </citation>
    <scope>NUCLEOTIDE SEQUENCE</scope>
    <source>
        <strain evidence="3">RCC3387</strain>
    </source>
</reference>
<feature type="domain" description="Ubiquitin-like" evidence="2">
    <location>
        <begin position="14"/>
        <end position="88"/>
    </location>
</feature>
<dbReference type="PANTHER" id="PTHR47725">
    <property type="entry name" value="OS03G0364000 PROTEIN"/>
    <property type="match status" value="1"/>
</dbReference>
<dbReference type="PROSITE" id="PS50053">
    <property type="entry name" value="UBIQUITIN_2"/>
    <property type="match status" value="1"/>
</dbReference>
<name>A0A7S2KJV3_9DINO</name>
<evidence type="ECO:0000313" key="3">
    <source>
        <dbReference type="EMBL" id="CAD9579162.1"/>
    </source>
</evidence>
<dbReference type="SMART" id="SM00213">
    <property type="entry name" value="UBQ"/>
    <property type="match status" value="1"/>
</dbReference>
<dbReference type="EMBL" id="HBGW01048397">
    <property type="protein sequence ID" value="CAD9579162.1"/>
    <property type="molecule type" value="Transcribed_RNA"/>
</dbReference>
<feature type="region of interest" description="Disordered" evidence="1">
    <location>
        <begin position="94"/>
        <end position="114"/>
    </location>
</feature>
<dbReference type="SUPFAM" id="SSF54236">
    <property type="entry name" value="Ubiquitin-like"/>
    <property type="match status" value="1"/>
</dbReference>
<evidence type="ECO:0000256" key="1">
    <source>
        <dbReference type="SAM" id="MobiDB-lite"/>
    </source>
</evidence>
<dbReference type="PANTHER" id="PTHR47725:SF2">
    <property type="entry name" value="UBIQUITIN-LIKE DOMAIN-CONTAINING PROTEIN"/>
    <property type="match status" value="1"/>
</dbReference>
<protein>
    <recommendedName>
        <fullName evidence="2">Ubiquitin-like domain-containing protein</fullName>
    </recommendedName>
</protein>
<gene>
    <name evidence="3" type="ORF">BRAN1462_LOCUS30843</name>
</gene>
<dbReference type="InterPro" id="IPR029071">
    <property type="entry name" value="Ubiquitin-like_domsf"/>
</dbReference>
<dbReference type="InterPro" id="IPR000626">
    <property type="entry name" value="Ubiquitin-like_dom"/>
</dbReference>
<proteinExistence type="predicted"/>